<feature type="chain" id="PRO_5038530450" description="DUF4352 domain-containing protein" evidence="2">
    <location>
        <begin position="26"/>
        <end position="173"/>
    </location>
</feature>
<gene>
    <name evidence="4" type="ORF">M20_1642</name>
</gene>
<feature type="domain" description="DUF4352" evidence="3">
    <location>
        <begin position="45"/>
        <end position="161"/>
    </location>
</feature>
<organism evidence="4 5">
    <name type="scientific">Lactococcus lactis subsp. lactis</name>
    <name type="common">Streptococcus lactis</name>
    <dbReference type="NCBI Taxonomy" id="1360"/>
    <lineage>
        <taxon>Bacteria</taxon>
        <taxon>Bacillati</taxon>
        <taxon>Bacillota</taxon>
        <taxon>Bacilli</taxon>
        <taxon>Lactobacillales</taxon>
        <taxon>Streptococcaceae</taxon>
        <taxon>Lactococcus</taxon>
    </lineage>
</organism>
<evidence type="ECO:0000256" key="2">
    <source>
        <dbReference type="SAM" id="SignalP"/>
    </source>
</evidence>
<reference evidence="5" key="1">
    <citation type="submission" date="2015-10" db="EMBL/GenBank/DDBJ databases">
        <title>Draft Genome Sequences of 11 Lactococcus lactis subspecies cremoris strains.</title>
        <authorList>
            <person name="Wels M."/>
            <person name="Backus L."/>
            <person name="Boekhorst J."/>
            <person name="Dijkstra A."/>
            <person name="Beerthuizen M."/>
            <person name="Kelly W."/>
            <person name="Siezen R."/>
            <person name="Bachmann H."/>
            <person name="Van Hijum S."/>
        </authorList>
    </citation>
    <scope>NUCLEOTIDE SEQUENCE [LARGE SCALE GENOMIC DNA]</scope>
    <source>
        <strain evidence="5">M20</strain>
    </source>
</reference>
<dbReference type="InterPro" id="IPR029051">
    <property type="entry name" value="DUF4352"/>
</dbReference>
<name>A0A0V8E321_LACLL</name>
<accession>A0A0V8E321</accession>
<sequence length="173" mass="19872">MKKIKVVVFALICIFLLSSCGKTSTKEDSEMKDKILSSENTINNYNEKIKFSNLDMKVSINSTDADSEFTKNYKGYKPELVEINIENTDDNTVYINPYEYKLYDKYWHNAKLVSVIDYSKETNSIAHLEKGDFSEIESGKVKSILITYAVKKDADSSLVVYNSKDHFVIKKDE</sequence>
<proteinExistence type="predicted"/>
<evidence type="ECO:0000259" key="3">
    <source>
        <dbReference type="Pfam" id="PF11611"/>
    </source>
</evidence>
<feature type="signal peptide" evidence="2">
    <location>
        <begin position="1"/>
        <end position="25"/>
    </location>
</feature>
<evidence type="ECO:0000256" key="1">
    <source>
        <dbReference type="ARBA" id="ARBA00022729"/>
    </source>
</evidence>
<evidence type="ECO:0000313" key="4">
    <source>
        <dbReference type="EMBL" id="KSU20208.1"/>
    </source>
</evidence>
<dbReference type="AlphaFoldDB" id="A0A0V8E321"/>
<comment type="caution">
    <text evidence="4">The sequence shown here is derived from an EMBL/GenBank/DDBJ whole genome shotgun (WGS) entry which is preliminary data.</text>
</comment>
<dbReference type="Gene3D" id="2.60.40.1240">
    <property type="match status" value="1"/>
</dbReference>
<dbReference type="EMBL" id="LKLU01000094">
    <property type="protein sequence ID" value="KSU20208.1"/>
    <property type="molecule type" value="Genomic_DNA"/>
</dbReference>
<dbReference type="InterPro" id="IPR029050">
    <property type="entry name" value="Immunoprotect_excell_Ig-like"/>
</dbReference>
<dbReference type="Proteomes" id="UP000053719">
    <property type="component" value="Unassembled WGS sequence"/>
</dbReference>
<keyword evidence="1 2" id="KW-0732">Signal</keyword>
<dbReference type="PATRIC" id="fig|1360.114.peg.654"/>
<protein>
    <recommendedName>
        <fullName evidence="3">DUF4352 domain-containing protein</fullName>
    </recommendedName>
</protein>
<dbReference type="Pfam" id="PF11611">
    <property type="entry name" value="DUF4352"/>
    <property type="match status" value="1"/>
</dbReference>
<dbReference type="RefSeq" id="WP_058211890.1">
    <property type="nucleotide sequence ID" value="NZ_LKLU01000094.1"/>
</dbReference>
<evidence type="ECO:0000313" key="5">
    <source>
        <dbReference type="Proteomes" id="UP000053719"/>
    </source>
</evidence>
<dbReference type="PROSITE" id="PS51257">
    <property type="entry name" value="PROKAR_LIPOPROTEIN"/>
    <property type="match status" value="1"/>
</dbReference>